<dbReference type="eggNOG" id="ENOG5032U7V">
    <property type="taxonomic scope" value="Bacteria"/>
</dbReference>
<dbReference type="Gene3D" id="3.40.50.11350">
    <property type="match status" value="1"/>
</dbReference>
<proteinExistence type="predicted"/>
<dbReference type="AlphaFoldDB" id="K6A644"/>
<protein>
    <submittedName>
        <fullName evidence="1">Uncharacterized protein</fullName>
    </submittedName>
</protein>
<dbReference type="Proteomes" id="UP000001218">
    <property type="component" value="Unassembled WGS sequence"/>
</dbReference>
<accession>K6A644</accession>
<gene>
    <name evidence="1" type="ORF">HMPREF1077_01406</name>
</gene>
<evidence type="ECO:0000313" key="1">
    <source>
        <dbReference type="EMBL" id="EKN11148.1"/>
    </source>
</evidence>
<organism evidence="1 2">
    <name type="scientific">Parabacteroides johnsonii CL02T12C29</name>
    <dbReference type="NCBI Taxonomy" id="999419"/>
    <lineage>
        <taxon>Bacteria</taxon>
        <taxon>Pseudomonadati</taxon>
        <taxon>Bacteroidota</taxon>
        <taxon>Bacteroidia</taxon>
        <taxon>Bacteroidales</taxon>
        <taxon>Tannerellaceae</taxon>
        <taxon>Parabacteroides</taxon>
    </lineage>
</organism>
<name>K6A644_9BACT</name>
<reference evidence="1 2" key="1">
    <citation type="submission" date="2012-02" db="EMBL/GenBank/DDBJ databases">
        <title>The Genome Sequence of Parabacteroides johnsonii CL02T12C29.</title>
        <authorList>
            <consortium name="The Broad Institute Genome Sequencing Platform"/>
            <person name="Earl A."/>
            <person name="Ward D."/>
            <person name="Feldgarden M."/>
            <person name="Gevers D."/>
            <person name="Zitomersky N.L."/>
            <person name="Coyne M.J."/>
            <person name="Comstock L.E."/>
            <person name="Young S.K."/>
            <person name="Zeng Q."/>
            <person name="Gargeya S."/>
            <person name="Fitzgerald M."/>
            <person name="Haas B."/>
            <person name="Abouelleil A."/>
            <person name="Alvarado L."/>
            <person name="Arachchi H.M."/>
            <person name="Berlin A."/>
            <person name="Chapman S.B."/>
            <person name="Gearin G."/>
            <person name="Goldberg J."/>
            <person name="Griggs A."/>
            <person name="Gujja S."/>
            <person name="Hansen M."/>
            <person name="Heiman D."/>
            <person name="Howarth C."/>
            <person name="Larimer J."/>
            <person name="Lui A."/>
            <person name="MacDonald P.J.P."/>
            <person name="McCowen C."/>
            <person name="Montmayeur A."/>
            <person name="Murphy C."/>
            <person name="Neiman D."/>
            <person name="Pearson M."/>
            <person name="Priest M."/>
            <person name="Roberts A."/>
            <person name="Saif S."/>
            <person name="Shea T."/>
            <person name="Sisk P."/>
            <person name="Stolte C."/>
            <person name="Sykes S."/>
            <person name="Wortman J."/>
            <person name="Nusbaum C."/>
            <person name="Birren B."/>
        </authorList>
    </citation>
    <scope>NUCLEOTIDE SEQUENCE [LARGE SCALE GENOMIC DNA]</scope>
    <source>
        <strain evidence="1 2">CL02T12C29</strain>
    </source>
</reference>
<dbReference type="PATRIC" id="fig|999419.3.peg.1442"/>
<dbReference type="HOGENOM" id="CLU_079595_0_0_10"/>
<comment type="caution">
    <text evidence="1">The sequence shown here is derived from an EMBL/GenBank/DDBJ whole genome shotgun (WGS) entry which is preliminary data.</text>
</comment>
<sequence length="257" mass="30241">MGGLANRIFAITAAISFCKDHGIYLKVYWFRDRGMGAKFVDLFDISQKLDNVEIIDAKWFHCLYDRPRKKNLWLPKIYQKISFDKVLYECEEEDAVMKCLSYDSVYLVQWCQFYKHNIDLSTIYPCDNIKRIVDQRMFKNGDVIGIHIRRTDNMLSIQNSPDELFVRLMREEINRNKDVQFYLASDSDEVKEKILREFSDKIIIYNNLLDRSTKMGVIDAYIELLLLSKCSKIYGSFGSTYSILASFLNGIQLYIVK</sequence>
<dbReference type="EMBL" id="AGZP01000015">
    <property type="protein sequence ID" value="EKN11148.1"/>
    <property type="molecule type" value="Genomic_DNA"/>
</dbReference>
<evidence type="ECO:0000313" key="2">
    <source>
        <dbReference type="Proteomes" id="UP000001218"/>
    </source>
</evidence>